<comment type="caution">
    <text evidence="1">The sequence shown here is derived from an EMBL/GenBank/DDBJ whole genome shotgun (WGS) entry which is preliminary data.</text>
</comment>
<evidence type="ECO:0000313" key="1">
    <source>
        <dbReference type="EMBL" id="MFC3964397.1"/>
    </source>
</evidence>
<accession>A0ABV8DY22</accession>
<proteinExistence type="predicted"/>
<keyword evidence="2" id="KW-1185">Reference proteome</keyword>
<sequence>MGDPDLKVEETRALIAKIRQHADATATVTPLARGLVAVETMQHSQIADVTDQLAPALDEVVQFHVTRLRDFADRTEQAVAAFMRQEEASAAQLEQAQPR</sequence>
<dbReference type="Proteomes" id="UP001595696">
    <property type="component" value="Unassembled WGS sequence"/>
</dbReference>
<reference evidence="2" key="1">
    <citation type="journal article" date="2019" name="Int. J. Syst. Evol. Microbiol.">
        <title>The Global Catalogue of Microorganisms (GCM) 10K type strain sequencing project: providing services to taxonomists for standard genome sequencing and annotation.</title>
        <authorList>
            <consortium name="The Broad Institute Genomics Platform"/>
            <consortium name="The Broad Institute Genome Sequencing Center for Infectious Disease"/>
            <person name="Wu L."/>
            <person name="Ma J."/>
        </authorList>
    </citation>
    <scope>NUCLEOTIDE SEQUENCE [LARGE SCALE GENOMIC DNA]</scope>
    <source>
        <strain evidence="2">CGMCC 4.7330</strain>
    </source>
</reference>
<dbReference type="RefSeq" id="WP_378614155.1">
    <property type="nucleotide sequence ID" value="NZ_JBHSAX010000017.1"/>
</dbReference>
<protein>
    <recommendedName>
        <fullName evidence="3">PE family protein</fullName>
    </recommendedName>
</protein>
<gene>
    <name evidence="1" type="ORF">ACFO0B_20635</name>
</gene>
<dbReference type="EMBL" id="JBHSAX010000017">
    <property type="protein sequence ID" value="MFC3964397.1"/>
    <property type="molecule type" value="Genomic_DNA"/>
</dbReference>
<evidence type="ECO:0000313" key="2">
    <source>
        <dbReference type="Proteomes" id="UP001595696"/>
    </source>
</evidence>
<evidence type="ECO:0008006" key="3">
    <source>
        <dbReference type="Google" id="ProtNLM"/>
    </source>
</evidence>
<organism evidence="1 2">
    <name type="scientific">Nocardia jiangsuensis</name>
    <dbReference type="NCBI Taxonomy" id="1691563"/>
    <lineage>
        <taxon>Bacteria</taxon>
        <taxon>Bacillati</taxon>
        <taxon>Actinomycetota</taxon>
        <taxon>Actinomycetes</taxon>
        <taxon>Mycobacteriales</taxon>
        <taxon>Nocardiaceae</taxon>
        <taxon>Nocardia</taxon>
    </lineage>
</organism>
<name>A0ABV8DY22_9NOCA</name>